<reference evidence="1" key="2">
    <citation type="submission" date="2019-11" db="EMBL/GenBank/DDBJ databases">
        <title>Improved Assembly of Tolypothrix boutellei genome.</title>
        <authorList>
            <person name="Sarangi A.N."/>
            <person name="Mukherjee M."/>
            <person name="Ghosh S."/>
            <person name="Singh D."/>
            <person name="Das A."/>
            <person name="Kant S."/>
            <person name="Prusty A."/>
            <person name="Tripathy S."/>
        </authorList>
    </citation>
    <scope>NUCLEOTIDE SEQUENCE</scope>
    <source>
        <strain evidence="1">VB521301</strain>
    </source>
</reference>
<keyword evidence="2" id="KW-1185">Reference proteome</keyword>
<proteinExistence type="predicted"/>
<evidence type="ECO:0000313" key="2">
    <source>
        <dbReference type="Proteomes" id="UP000029738"/>
    </source>
</evidence>
<accession>A0A8S9TE88</accession>
<name>A0A8S9TE88_9CYAN</name>
<organism evidence="1 2">
    <name type="scientific">Tolypothrix bouteillei VB521301</name>
    <dbReference type="NCBI Taxonomy" id="1479485"/>
    <lineage>
        <taxon>Bacteria</taxon>
        <taxon>Bacillati</taxon>
        <taxon>Cyanobacteriota</taxon>
        <taxon>Cyanophyceae</taxon>
        <taxon>Nostocales</taxon>
        <taxon>Tolypothrichaceae</taxon>
        <taxon>Tolypothrix</taxon>
    </lineage>
</organism>
<evidence type="ECO:0000313" key="1">
    <source>
        <dbReference type="EMBL" id="KAF3889942.1"/>
    </source>
</evidence>
<dbReference type="RefSeq" id="WP_167844808.1">
    <property type="nucleotide sequence ID" value="NZ_JHEG04000001.1"/>
</dbReference>
<comment type="caution">
    <text evidence="1">The sequence shown here is derived from an EMBL/GenBank/DDBJ whole genome shotgun (WGS) entry which is preliminary data.</text>
</comment>
<reference evidence="1" key="1">
    <citation type="journal article" date="2015" name="Genome Announc.">
        <title>Draft Genome Sequence of Tolypothrix boutellei Strain VB521301.</title>
        <authorList>
            <person name="Chandrababunaidu M.M."/>
            <person name="Singh D."/>
            <person name="Sen D."/>
            <person name="Bhan S."/>
            <person name="Das S."/>
            <person name="Gupta A."/>
            <person name="Adhikary S.P."/>
            <person name="Tripathy S."/>
        </authorList>
    </citation>
    <scope>NUCLEOTIDE SEQUENCE</scope>
    <source>
        <strain evidence="1">VB521301</strain>
    </source>
</reference>
<dbReference type="AlphaFoldDB" id="A0A8S9TE88"/>
<sequence>MVIANKVRAMIQSIAAGTQQVTRYIVDAAVRVFGPRNDNYPEIGVHPFEGEIKKDKG</sequence>
<gene>
    <name evidence="1" type="ORF">DA73_0400034095</name>
</gene>
<protein>
    <submittedName>
        <fullName evidence="1">Uncharacterized protein</fullName>
    </submittedName>
</protein>
<dbReference type="Proteomes" id="UP000029738">
    <property type="component" value="Unassembled WGS sequence"/>
</dbReference>
<dbReference type="EMBL" id="JHEG04000001">
    <property type="protein sequence ID" value="KAF3889942.1"/>
    <property type="molecule type" value="Genomic_DNA"/>
</dbReference>